<dbReference type="InterPro" id="IPR005804">
    <property type="entry name" value="FA_desaturase_dom"/>
</dbReference>
<evidence type="ECO:0000256" key="10">
    <source>
        <dbReference type="ARBA" id="ARBA00023004"/>
    </source>
</evidence>
<proteinExistence type="inferred from homology"/>
<evidence type="ECO:0000313" key="18">
    <source>
        <dbReference type="EMBL" id="ANZ75110.1"/>
    </source>
</evidence>
<comment type="function">
    <text evidence="14">Stearoyl-CoA desaturase that utilizes O(2) and electrons from reduced cytochrome b5 to introduce the first double bond into saturated fatty acyl-CoA substrates.</text>
</comment>
<feature type="transmembrane region" description="Helical" evidence="16">
    <location>
        <begin position="96"/>
        <end position="116"/>
    </location>
</feature>
<dbReference type="SUPFAM" id="SSF55856">
    <property type="entry name" value="Cytochrome b5-like heme/steroid binding domain"/>
    <property type="match status" value="1"/>
</dbReference>
<name>A0A1B2JAS0_PICPA</name>
<evidence type="ECO:0000256" key="8">
    <source>
        <dbReference type="ARBA" id="ARBA00022989"/>
    </source>
</evidence>
<keyword evidence="9 14" id="KW-0560">Oxidoreductase</keyword>
<dbReference type="Pfam" id="PF00173">
    <property type="entry name" value="Cyt-b5"/>
    <property type="match status" value="1"/>
</dbReference>
<dbReference type="PIRSF" id="PIRSF000345">
    <property type="entry name" value="OLE1"/>
    <property type="match status" value="1"/>
</dbReference>
<dbReference type="InterPro" id="IPR009160">
    <property type="entry name" value="Acyl-CoA_deSatase_haem/ster-bd"/>
</dbReference>
<keyword evidence="19" id="KW-1185">Reference proteome</keyword>
<keyword evidence="14" id="KW-0249">Electron transport</keyword>
<dbReference type="InterPro" id="IPR015876">
    <property type="entry name" value="Acyl-CoA_DS"/>
</dbReference>
<keyword evidence="11 14" id="KW-0443">Lipid metabolism</keyword>
<comment type="catalytic activity">
    <reaction evidence="14">
        <text>octadecanoyl-CoA + 2 Fe(II)-[cytochrome b5] + O2 + 2 H(+) = (9Z)-octadecenoyl-CoA + 2 Fe(III)-[cytochrome b5] + 2 H2O</text>
        <dbReference type="Rhea" id="RHEA:19721"/>
        <dbReference type="Rhea" id="RHEA-COMP:10438"/>
        <dbReference type="Rhea" id="RHEA-COMP:10439"/>
        <dbReference type="ChEBI" id="CHEBI:15377"/>
        <dbReference type="ChEBI" id="CHEBI:15378"/>
        <dbReference type="ChEBI" id="CHEBI:15379"/>
        <dbReference type="ChEBI" id="CHEBI:29033"/>
        <dbReference type="ChEBI" id="CHEBI:29034"/>
        <dbReference type="ChEBI" id="CHEBI:57387"/>
        <dbReference type="ChEBI" id="CHEBI:57394"/>
        <dbReference type="EC" id="1.14.19.1"/>
    </reaction>
</comment>
<gene>
    <name evidence="18" type="ORF">ATY40_BA7503044</name>
</gene>
<keyword evidence="6 14" id="KW-0479">Metal-binding</keyword>
<evidence type="ECO:0000256" key="9">
    <source>
        <dbReference type="ARBA" id="ARBA00023002"/>
    </source>
</evidence>
<dbReference type="GO" id="GO:0005789">
    <property type="term" value="C:endoplasmic reticulum membrane"/>
    <property type="evidence" value="ECO:0007669"/>
    <property type="project" value="TreeGrafter"/>
</dbReference>
<evidence type="ECO:0000256" key="4">
    <source>
        <dbReference type="ARBA" id="ARBA00022617"/>
    </source>
</evidence>
<dbReference type="EC" id="1.14.19.1" evidence="14"/>
<reference evidence="18 19" key="1">
    <citation type="submission" date="2016-02" db="EMBL/GenBank/DDBJ databases">
        <title>Comparative genomic and transcriptomic foundation for Pichia pastoris.</title>
        <authorList>
            <person name="Love K.R."/>
            <person name="Shah K.A."/>
            <person name="Whittaker C.A."/>
            <person name="Wu J."/>
            <person name="Bartlett M.C."/>
            <person name="Ma D."/>
            <person name="Leeson R.L."/>
            <person name="Priest M."/>
            <person name="Young S.K."/>
            <person name="Love J.C."/>
        </authorList>
    </citation>
    <scope>NUCLEOTIDE SEQUENCE [LARGE SCALE GENOMIC DNA]</scope>
    <source>
        <strain evidence="18 19">ATCC 28485</strain>
    </source>
</reference>
<evidence type="ECO:0000256" key="13">
    <source>
        <dbReference type="ARBA" id="ARBA00023160"/>
    </source>
</evidence>
<evidence type="ECO:0000259" key="17">
    <source>
        <dbReference type="PROSITE" id="PS50255"/>
    </source>
</evidence>
<dbReference type="Proteomes" id="UP000094565">
    <property type="component" value="Chromosome 2"/>
</dbReference>
<keyword evidence="10 14" id="KW-0408">Iron</keyword>
<dbReference type="InterPro" id="IPR001199">
    <property type="entry name" value="Cyt_B5-like_heme/steroid-bd"/>
</dbReference>
<keyword evidence="12 16" id="KW-0472">Membrane</keyword>
<dbReference type="InterPro" id="IPR036400">
    <property type="entry name" value="Cyt_B5-like_heme/steroid_sf"/>
</dbReference>
<keyword evidence="14" id="KW-0813">Transport</keyword>
<feature type="region of interest" description="Disordered" evidence="15">
    <location>
        <begin position="455"/>
        <end position="494"/>
    </location>
</feature>
<feature type="transmembrane region" description="Helical" evidence="16">
    <location>
        <begin position="71"/>
        <end position="90"/>
    </location>
</feature>
<dbReference type="PROSITE" id="PS00191">
    <property type="entry name" value="CYTOCHROME_B5_1"/>
    <property type="match status" value="1"/>
</dbReference>
<evidence type="ECO:0000256" key="12">
    <source>
        <dbReference type="ARBA" id="ARBA00023136"/>
    </source>
</evidence>
<keyword evidence="8 16" id="KW-1133">Transmembrane helix</keyword>
<keyword evidence="13 14" id="KW-0275">Fatty acid biosynthesis</keyword>
<protein>
    <recommendedName>
        <fullName evidence="14">Acyl-CoA desaturase</fullName>
        <ecNumber evidence="14">1.14.19.1</ecNumber>
    </recommendedName>
</protein>
<feature type="compositionally biased region" description="Polar residues" evidence="15">
    <location>
        <begin position="479"/>
        <end position="494"/>
    </location>
</feature>
<evidence type="ECO:0000256" key="16">
    <source>
        <dbReference type="SAM" id="Phobius"/>
    </source>
</evidence>
<comment type="cofactor">
    <cofactor evidence="14">
        <name>Fe(2+)</name>
        <dbReference type="ChEBI" id="CHEBI:29033"/>
    </cofactor>
    <text evidence="14">Expected to bind 2 Fe(2+) ions per subunit.</text>
</comment>
<dbReference type="CDD" id="cd03505">
    <property type="entry name" value="Delta9-FADS-like"/>
    <property type="match status" value="1"/>
</dbReference>
<keyword evidence="7 14" id="KW-0276">Fatty acid metabolism</keyword>
<dbReference type="PANTHER" id="PTHR11351:SF31">
    <property type="entry name" value="DESATURASE 1, ISOFORM A-RELATED"/>
    <property type="match status" value="1"/>
</dbReference>
<keyword evidence="4 14" id="KW-0349">Heme</keyword>
<sequence length="494" mass="56079">MDIPTAKYSEEDMKAALQPTEPEFFKVKVSKKKKNRRKVKHDTTASTIRRHISESKWTISNWYRHIHWKNVVLVVIVPLLALLGSLTVPLTRTGFYWMGFNYIITCTFVIMGYHRYWAHRSFQTTKEMSFLFAMVGASAGVGSAKWWCASHRAHHRFCDTERDPHNIRKGFWYSHFGWMLLIHHPKVQAAIKESESEDISSDPVILWQYENYFQMFLVTGILIPAIIGWWLFQDFAGGLVYGGLVKIFLVQNTIFSVNSLCHCCGSQPFDDAKSSRNSILLSLITFGEGQHNFHHEFPSDCRNGVEWYDFDPVKWVIFTLNALGVIYNVHAAPTTAINQLRVQQAQRILDKERSQLNWGIRIDKLPTLTSAEFSKLAKESQPQRALVVISGIVHDVTPFLHDHPGGVALIKSSIGKDATNAFNGAVYSHSNAARNLLATMRIAVILGSEQEVWKQQQKENKDVPLKNDSEGKKIVRSGEQITMTKTPSTTAGAA</sequence>
<evidence type="ECO:0000256" key="6">
    <source>
        <dbReference type="ARBA" id="ARBA00022723"/>
    </source>
</evidence>
<feature type="compositionally biased region" description="Basic and acidic residues" evidence="15">
    <location>
        <begin position="456"/>
        <end position="473"/>
    </location>
</feature>
<evidence type="ECO:0000256" key="11">
    <source>
        <dbReference type="ARBA" id="ARBA00023098"/>
    </source>
</evidence>
<feature type="domain" description="Cytochrome b5 heme-binding" evidence="17">
    <location>
        <begin position="365"/>
        <end position="446"/>
    </location>
</feature>
<dbReference type="InterPro" id="IPR018506">
    <property type="entry name" value="Cyt_B5_heme-BS"/>
</dbReference>
<organism evidence="18 19">
    <name type="scientific">Komagataella pastoris</name>
    <name type="common">Yeast</name>
    <name type="synonym">Pichia pastoris</name>
    <dbReference type="NCBI Taxonomy" id="4922"/>
    <lineage>
        <taxon>Eukaryota</taxon>
        <taxon>Fungi</taxon>
        <taxon>Dikarya</taxon>
        <taxon>Ascomycota</taxon>
        <taxon>Saccharomycotina</taxon>
        <taxon>Pichiomycetes</taxon>
        <taxon>Pichiales</taxon>
        <taxon>Pichiaceae</taxon>
        <taxon>Komagataella</taxon>
    </lineage>
</organism>
<evidence type="ECO:0000313" key="19">
    <source>
        <dbReference type="Proteomes" id="UP000094565"/>
    </source>
</evidence>
<dbReference type="PROSITE" id="PS50255">
    <property type="entry name" value="CYTOCHROME_B5_2"/>
    <property type="match status" value="1"/>
</dbReference>
<dbReference type="Gene3D" id="3.10.120.10">
    <property type="entry name" value="Cytochrome b5-like heme/steroid binding domain"/>
    <property type="match status" value="1"/>
</dbReference>
<dbReference type="PRINTS" id="PR00075">
    <property type="entry name" value="FACDDSATRASE"/>
</dbReference>
<comment type="subcellular location">
    <subcellularLocation>
        <location evidence="1">Membrane</location>
        <topology evidence="1">Multi-pass membrane protein</topology>
    </subcellularLocation>
</comment>
<feature type="transmembrane region" description="Helical" evidence="16">
    <location>
        <begin position="212"/>
        <end position="232"/>
    </location>
</feature>
<dbReference type="GO" id="GO:0004768">
    <property type="term" value="F:stearoyl-CoA 9-desaturase activity"/>
    <property type="evidence" value="ECO:0007669"/>
    <property type="project" value="UniProtKB-UniRule"/>
</dbReference>
<evidence type="ECO:0000256" key="14">
    <source>
        <dbReference type="PIRNR" id="PIRNR000345"/>
    </source>
</evidence>
<evidence type="ECO:0000256" key="2">
    <source>
        <dbReference type="ARBA" id="ARBA00009295"/>
    </source>
</evidence>
<evidence type="ECO:0000256" key="15">
    <source>
        <dbReference type="SAM" id="MobiDB-lite"/>
    </source>
</evidence>
<dbReference type="PRINTS" id="PR00363">
    <property type="entry name" value="CYTOCHROMEB5"/>
</dbReference>
<evidence type="ECO:0000256" key="3">
    <source>
        <dbReference type="ARBA" id="ARBA00022516"/>
    </source>
</evidence>
<dbReference type="EMBL" id="CP014585">
    <property type="protein sequence ID" value="ANZ75110.1"/>
    <property type="molecule type" value="Genomic_DNA"/>
</dbReference>
<dbReference type="GO" id="GO:0020037">
    <property type="term" value="F:heme binding"/>
    <property type="evidence" value="ECO:0007669"/>
    <property type="project" value="InterPro"/>
</dbReference>
<evidence type="ECO:0000256" key="7">
    <source>
        <dbReference type="ARBA" id="ARBA00022832"/>
    </source>
</evidence>
<dbReference type="Pfam" id="PF00487">
    <property type="entry name" value="FA_desaturase"/>
    <property type="match status" value="1"/>
</dbReference>
<dbReference type="AlphaFoldDB" id="A0A1B2JAS0"/>
<comment type="similarity">
    <text evidence="2 14">Belongs to the fatty acid desaturase type 1 family.</text>
</comment>
<dbReference type="PANTHER" id="PTHR11351">
    <property type="entry name" value="ACYL-COA DESATURASE"/>
    <property type="match status" value="1"/>
</dbReference>
<accession>A0A1B2JAS0</accession>
<dbReference type="SMART" id="SM01117">
    <property type="entry name" value="Cyt-b5"/>
    <property type="match status" value="1"/>
</dbReference>
<dbReference type="GO" id="GO:0005506">
    <property type="term" value="F:iron ion binding"/>
    <property type="evidence" value="ECO:0007669"/>
    <property type="project" value="TreeGrafter"/>
</dbReference>
<keyword evidence="5 16" id="KW-0812">Transmembrane</keyword>
<dbReference type="OrthoDB" id="10260134at2759"/>
<evidence type="ECO:0000256" key="1">
    <source>
        <dbReference type="ARBA" id="ARBA00004141"/>
    </source>
</evidence>
<evidence type="ECO:0000256" key="5">
    <source>
        <dbReference type="ARBA" id="ARBA00022692"/>
    </source>
</evidence>
<dbReference type="GO" id="GO:0006636">
    <property type="term" value="P:unsaturated fatty acid biosynthetic process"/>
    <property type="evidence" value="ECO:0007669"/>
    <property type="project" value="UniProtKB-UniRule"/>
</dbReference>
<keyword evidence="3 14" id="KW-0444">Lipid biosynthesis</keyword>